<accession>A0AAV8Y737</accession>
<comment type="caution">
    <text evidence="2">The sequence shown here is derived from an EMBL/GenBank/DDBJ whole genome shotgun (WGS) entry which is preliminary data.</text>
</comment>
<evidence type="ECO:0000313" key="2">
    <source>
        <dbReference type="EMBL" id="KAJ8946720.1"/>
    </source>
</evidence>
<reference evidence="2" key="1">
    <citation type="journal article" date="2023" name="Insect Mol. Biol.">
        <title>Genome sequencing provides insights into the evolution of gene families encoding plant cell wall-degrading enzymes in longhorned beetles.</title>
        <authorList>
            <person name="Shin N.R."/>
            <person name="Okamura Y."/>
            <person name="Kirsch R."/>
            <person name="Pauchet Y."/>
        </authorList>
    </citation>
    <scope>NUCLEOTIDE SEQUENCE</scope>
    <source>
        <strain evidence="2">AMC_N1</strain>
    </source>
</reference>
<dbReference type="EMBL" id="JAPWTK010000178">
    <property type="protein sequence ID" value="KAJ8946720.1"/>
    <property type="molecule type" value="Genomic_DNA"/>
</dbReference>
<keyword evidence="1" id="KW-0732">Signal</keyword>
<feature type="signal peptide" evidence="1">
    <location>
        <begin position="1"/>
        <end position="21"/>
    </location>
</feature>
<organism evidence="2 3">
    <name type="scientific">Aromia moschata</name>
    <dbReference type="NCBI Taxonomy" id="1265417"/>
    <lineage>
        <taxon>Eukaryota</taxon>
        <taxon>Metazoa</taxon>
        <taxon>Ecdysozoa</taxon>
        <taxon>Arthropoda</taxon>
        <taxon>Hexapoda</taxon>
        <taxon>Insecta</taxon>
        <taxon>Pterygota</taxon>
        <taxon>Neoptera</taxon>
        <taxon>Endopterygota</taxon>
        <taxon>Coleoptera</taxon>
        <taxon>Polyphaga</taxon>
        <taxon>Cucujiformia</taxon>
        <taxon>Chrysomeloidea</taxon>
        <taxon>Cerambycidae</taxon>
        <taxon>Cerambycinae</taxon>
        <taxon>Callichromatini</taxon>
        <taxon>Aromia</taxon>
    </lineage>
</organism>
<protein>
    <submittedName>
        <fullName evidence="2">Uncharacterized protein</fullName>
    </submittedName>
</protein>
<evidence type="ECO:0000313" key="3">
    <source>
        <dbReference type="Proteomes" id="UP001162162"/>
    </source>
</evidence>
<gene>
    <name evidence="2" type="ORF">NQ318_020814</name>
</gene>
<feature type="chain" id="PRO_5043821375" evidence="1">
    <location>
        <begin position="22"/>
        <end position="143"/>
    </location>
</feature>
<dbReference type="AlphaFoldDB" id="A0AAV8Y737"/>
<dbReference type="Proteomes" id="UP001162162">
    <property type="component" value="Unassembled WGS sequence"/>
</dbReference>
<evidence type="ECO:0000256" key="1">
    <source>
        <dbReference type="SAM" id="SignalP"/>
    </source>
</evidence>
<proteinExistence type="predicted"/>
<keyword evidence="3" id="KW-1185">Reference proteome</keyword>
<name>A0AAV8Y737_9CUCU</name>
<sequence>MKLLFVSLFCLELTLLTTVSCETLIKALYKLINDVEAVKRTAYASILDQYSSVISETDQQLYHTIVPSINEAYANINSYIEGLEEQCSSLGDKYNSCVEDVDRILNEMPSAHYKVNVTAKALEEKNTCTTKSFTTFTRSENTN</sequence>